<accession>A0A8T1WKX5</accession>
<dbReference type="AlphaFoldDB" id="A0A8T1WKX5"/>
<protein>
    <submittedName>
        <fullName evidence="2">Uncharacterized protein</fullName>
    </submittedName>
</protein>
<evidence type="ECO:0000313" key="2">
    <source>
        <dbReference type="EMBL" id="KAG7393945.1"/>
    </source>
</evidence>
<dbReference type="Proteomes" id="UP000694044">
    <property type="component" value="Unassembled WGS sequence"/>
</dbReference>
<feature type="region of interest" description="Disordered" evidence="1">
    <location>
        <begin position="1"/>
        <end position="76"/>
    </location>
</feature>
<organism evidence="2 3">
    <name type="scientific">Phytophthora pseudosyringae</name>
    <dbReference type="NCBI Taxonomy" id="221518"/>
    <lineage>
        <taxon>Eukaryota</taxon>
        <taxon>Sar</taxon>
        <taxon>Stramenopiles</taxon>
        <taxon>Oomycota</taxon>
        <taxon>Peronosporomycetes</taxon>
        <taxon>Peronosporales</taxon>
        <taxon>Peronosporaceae</taxon>
        <taxon>Phytophthora</taxon>
    </lineage>
</organism>
<keyword evidence="3" id="KW-1185">Reference proteome</keyword>
<comment type="caution">
    <text evidence="2">The sequence shown here is derived from an EMBL/GenBank/DDBJ whole genome shotgun (WGS) entry which is preliminary data.</text>
</comment>
<sequence length="155" mass="16704">MSEEVFRVLDQVAARGPRGPGRRPGTSSAASVGAVPPGSNVAAEDTESECEEEPDRENPNRVGEAGARVHPAPGHDRKTALLASTMRTAGEVQSFIVDAYKAQLLLQEAGAQRGATEDQIIARRTRLHAQRETNLKELGSVMRFQVTESTSNVRE</sequence>
<gene>
    <name evidence="2" type="ORF">PHYPSEUDO_000122</name>
</gene>
<proteinExistence type="predicted"/>
<evidence type="ECO:0000256" key="1">
    <source>
        <dbReference type="SAM" id="MobiDB-lite"/>
    </source>
</evidence>
<name>A0A8T1WKX5_9STRA</name>
<feature type="compositionally biased region" description="Acidic residues" evidence="1">
    <location>
        <begin position="44"/>
        <end position="55"/>
    </location>
</feature>
<evidence type="ECO:0000313" key="3">
    <source>
        <dbReference type="Proteomes" id="UP000694044"/>
    </source>
</evidence>
<reference evidence="2" key="1">
    <citation type="submission" date="2021-02" db="EMBL/GenBank/DDBJ databases">
        <authorList>
            <person name="Palmer J.M."/>
        </authorList>
    </citation>
    <scope>NUCLEOTIDE SEQUENCE</scope>
    <source>
        <strain evidence="2">SCRP734</strain>
    </source>
</reference>
<dbReference type="EMBL" id="JAGDFM010000001">
    <property type="protein sequence ID" value="KAG7393945.1"/>
    <property type="molecule type" value="Genomic_DNA"/>
</dbReference>